<accession>A0A377G8Y1</accession>
<dbReference type="InterPro" id="IPR013747">
    <property type="entry name" value="ACP_syn_III_C"/>
</dbReference>
<dbReference type="AlphaFoldDB" id="A0A377G8Y1"/>
<dbReference type="EMBL" id="UGGT01000001">
    <property type="protein sequence ID" value="STO21276.1"/>
    <property type="molecule type" value="Genomic_DNA"/>
</dbReference>
<dbReference type="PANTHER" id="PTHR34069:SF2">
    <property type="entry name" value="BETA-KETOACYL-[ACYL-CARRIER-PROTEIN] SYNTHASE III"/>
    <property type="match status" value="1"/>
</dbReference>
<feature type="domain" description="Beta-ketoacyl-[acyl-carrier-protein] synthase III C-terminal" evidence="3">
    <location>
        <begin position="292"/>
        <end position="374"/>
    </location>
</feature>
<sequence>MGSIEILSVASTVPEQHVASKDILNQASKKVSPQALEMLEQMDIENRYSIIENYPEYLCGKCERKIMIGVNDLVINSINKCVARFGHDLNIGLLIAVTNTAERPLPCMAYEILSKTEDNLLPHDINIINMQNQGCSALIKAFELASYFLQANPDKQVVVCVGEAHTAMVSPTLSGEKIFSFREIKEFHDNRDQKKAASSLNNLINSYLFGDGAVSFLLGHRTLDDGFESYHLTNIEPSDSEILAMNEGGSKIPTYENFPQYVLGRTVPVRGAAYSRLLLEQFLKKDKATCPIEKKDINYFLIHTGSKKIIDAVQKNLNLQEQEDKIAVSYAILKNYGNLSSCSIGFMLDTLINKMNERGNILLISFGVGFSGSVAKLKI</sequence>
<proteinExistence type="predicted"/>
<evidence type="ECO:0000256" key="2">
    <source>
        <dbReference type="ARBA" id="ARBA00023315"/>
    </source>
</evidence>
<name>A0A377G8Y1_9GAMM</name>
<dbReference type="EC" id="2.3.1.-" evidence="4"/>
<dbReference type="Proteomes" id="UP000254554">
    <property type="component" value="Unassembled WGS sequence"/>
</dbReference>
<dbReference type="GeneID" id="93292082"/>
<dbReference type="RefSeq" id="WP_010653555.1">
    <property type="nucleotide sequence ID" value="NZ_JAPHPR010000001.1"/>
</dbReference>
<dbReference type="STRING" id="1094715.GCA_000236165_01082"/>
<protein>
    <submittedName>
        <fullName evidence="4">Alpha-pyrone synthesis polyketide synthase-like Pks18</fullName>
        <ecNumber evidence="4">2.3.1.-</ecNumber>
    </submittedName>
</protein>
<dbReference type="SUPFAM" id="SSF53901">
    <property type="entry name" value="Thiolase-like"/>
    <property type="match status" value="2"/>
</dbReference>
<evidence type="ECO:0000313" key="4">
    <source>
        <dbReference type="EMBL" id="STO21276.1"/>
    </source>
</evidence>
<keyword evidence="2 4" id="KW-0012">Acyltransferase</keyword>
<evidence type="ECO:0000313" key="5">
    <source>
        <dbReference type="Proteomes" id="UP000254554"/>
    </source>
</evidence>
<dbReference type="Pfam" id="PF08541">
    <property type="entry name" value="ACP_syn_III_C"/>
    <property type="match status" value="1"/>
</dbReference>
<reference evidence="4 5" key="1">
    <citation type="submission" date="2018-06" db="EMBL/GenBank/DDBJ databases">
        <authorList>
            <consortium name="Pathogen Informatics"/>
            <person name="Doyle S."/>
        </authorList>
    </citation>
    <scope>NUCLEOTIDE SEQUENCE [LARGE SCALE GENOMIC DNA]</scope>
    <source>
        <strain evidence="4 5">NCTC11370</strain>
    </source>
</reference>
<keyword evidence="1 4" id="KW-0808">Transferase</keyword>
<evidence type="ECO:0000259" key="3">
    <source>
        <dbReference type="Pfam" id="PF08541"/>
    </source>
</evidence>
<dbReference type="GO" id="GO:0016746">
    <property type="term" value="F:acyltransferase activity"/>
    <property type="evidence" value="ECO:0007669"/>
    <property type="project" value="UniProtKB-KW"/>
</dbReference>
<dbReference type="GO" id="GO:0044550">
    <property type="term" value="P:secondary metabolite biosynthetic process"/>
    <property type="evidence" value="ECO:0007669"/>
    <property type="project" value="TreeGrafter"/>
</dbReference>
<dbReference type="InterPro" id="IPR016039">
    <property type="entry name" value="Thiolase-like"/>
</dbReference>
<dbReference type="PANTHER" id="PTHR34069">
    <property type="entry name" value="3-OXOACYL-[ACYL-CARRIER-PROTEIN] SYNTHASE 3"/>
    <property type="match status" value="1"/>
</dbReference>
<gene>
    <name evidence="4" type="ORF">NCTC11370_01341</name>
</gene>
<dbReference type="OrthoDB" id="9786288at2"/>
<dbReference type="Gene3D" id="3.40.47.10">
    <property type="match status" value="2"/>
</dbReference>
<keyword evidence="5" id="KW-1185">Reference proteome</keyword>
<evidence type="ECO:0000256" key="1">
    <source>
        <dbReference type="ARBA" id="ARBA00022679"/>
    </source>
</evidence>
<organism evidence="4 5">
    <name type="scientific">Fluoribacter dumoffii</name>
    <dbReference type="NCBI Taxonomy" id="463"/>
    <lineage>
        <taxon>Bacteria</taxon>
        <taxon>Pseudomonadati</taxon>
        <taxon>Pseudomonadota</taxon>
        <taxon>Gammaproteobacteria</taxon>
        <taxon>Legionellales</taxon>
        <taxon>Legionellaceae</taxon>
        <taxon>Fluoribacter</taxon>
    </lineage>
</organism>